<dbReference type="SUPFAM" id="SSF63380">
    <property type="entry name" value="Riboflavin synthase domain-like"/>
    <property type="match status" value="1"/>
</dbReference>
<sequence>MGRLGKKTFASHVFSSRTHQRRERPKLLPGALVELCAKPIATPLNNVAGPYIIKKQRITHILVLCSTFGKVEIPTFGAKLIKVDISDGLLHGIKLATLALGSTMYPDFCEAGKKDNKKLLQAGARKLAPIALADEANDSPGTGAEWINLVKNIILPKSLELAIEKRSGAATEPLHYDVKWGPSDVPRGQRFKSYQWPEEQCSECVMNEELLAEGGTKNRSTRQIGFKVPPGSSYTTEDHLCVNPLNRLDVVRRFALCFLDEFIESNEMLAKRKDQLGAGELVQWQLQQPFELDCIDNGQVYPAQLPFSTPITLDRALQANIGLSTSAGTAPDLLGVVKEYIAFDADSPVLTELKKSATFILEGDKGEVHQNAMDKFLSLYPTVVDLLEEIVLVKKRHKPERTISLAHVLSILPRLQPRLYSISSSSVVSPDVVEISVDVVNIVSNNGVIIAGVCSNYLTGLIPGIDRAKISIRGSSFRGPVDLINTPMIMVGAGTGLSLSS</sequence>
<organism evidence="9">
    <name type="scientific">Amphora coffeiformis</name>
    <dbReference type="NCBI Taxonomy" id="265554"/>
    <lineage>
        <taxon>Eukaryota</taxon>
        <taxon>Sar</taxon>
        <taxon>Stramenopiles</taxon>
        <taxon>Ochrophyta</taxon>
        <taxon>Bacillariophyta</taxon>
        <taxon>Bacillariophyceae</taxon>
        <taxon>Bacillariophycidae</taxon>
        <taxon>Thalassiophysales</taxon>
        <taxon>Catenulaceae</taxon>
        <taxon>Amphora</taxon>
    </lineage>
</organism>
<dbReference type="InterPro" id="IPR029039">
    <property type="entry name" value="Flavoprotein-like_sf"/>
</dbReference>
<dbReference type="GO" id="GO:0016491">
    <property type="term" value="F:oxidoreductase activity"/>
    <property type="evidence" value="ECO:0007669"/>
    <property type="project" value="UniProtKB-KW"/>
</dbReference>
<proteinExistence type="predicted"/>
<dbReference type="InterPro" id="IPR003097">
    <property type="entry name" value="CysJ-like_FAD-binding"/>
</dbReference>
<dbReference type="PANTHER" id="PTHR19384">
    <property type="entry name" value="NITRIC OXIDE SYNTHASE-RELATED"/>
    <property type="match status" value="1"/>
</dbReference>
<dbReference type="PROSITE" id="PS51384">
    <property type="entry name" value="FAD_FR"/>
    <property type="match status" value="1"/>
</dbReference>
<protein>
    <recommendedName>
        <fullName evidence="8">FAD-binding FR-type domain-containing protein</fullName>
    </recommendedName>
</protein>
<dbReference type="GO" id="GO:0050660">
    <property type="term" value="F:flavin adenine dinucleotide binding"/>
    <property type="evidence" value="ECO:0007669"/>
    <property type="project" value="TreeGrafter"/>
</dbReference>
<dbReference type="PANTHER" id="PTHR19384:SF17">
    <property type="entry name" value="NADPH--CYTOCHROME P450 REDUCTASE"/>
    <property type="match status" value="1"/>
</dbReference>
<dbReference type="SUPFAM" id="SSF52218">
    <property type="entry name" value="Flavoproteins"/>
    <property type="match status" value="1"/>
</dbReference>
<dbReference type="Pfam" id="PF00667">
    <property type="entry name" value="FAD_binding_1"/>
    <property type="match status" value="1"/>
</dbReference>
<dbReference type="InterPro" id="IPR017938">
    <property type="entry name" value="Riboflavin_synthase-like_b-brl"/>
</dbReference>
<reference evidence="9" key="1">
    <citation type="submission" date="2021-01" db="EMBL/GenBank/DDBJ databases">
        <authorList>
            <person name="Corre E."/>
            <person name="Pelletier E."/>
            <person name="Niang G."/>
            <person name="Scheremetjew M."/>
            <person name="Finn R."/>
            <person name="Kale V."/>
            <person name="Holt S."/>
            <person name="Cochrane G."/>
            <person name="Meng A."/>
            <person name="Brown T."/>
            <person name="Cohen L."/>
        </authorList>
    </citation>
    <scope>NUCLEOTIDE SEQUENCE</scope>
    <source>
        <strain evidence="9">CCMP127</strain>
    </source>
</reference>
<evidence type="ECO:0000313" key="9">
    <source>
        <dbReference type="EMBL" id="CAE0412960.1"/>
    </source>
</evidence>
<name>A0A7S3P9A8_9STRA</name>
<feature type="domain" description="FAD-binding FR-type" evidence="8">
    <location>
        <begin position="197"/>
        <end position="480"/>
    </location>
</feature>
<dbReference type="InterPro" id="IPR023173">
    <property type="entry name" value="NADPH_Cyt_P450_Rdtase_alpha"/>
</dbReference>
<dbReference type="GO" id="GO:0005829">
    <property type="term" value="C:cytosol"/>
    <property type="evidence" value="ECO:0007669"/>
    <property type="project" value="TreeGrafter"/>
</dbReference>
<evidence type="ECO:0000256" key="3">
    <source>
        <dbReference type="ARBA" id="ARBA00022630"/>
    </source>
</evidence>
<feature type="region of interest" description="Disordered" evidence="7">
    <location>
        <begin position="1"/>
        <end position="22"/>
    </location>
</feature>
<evidence type="ECO:0000256" key="2">
    <source>
        <dbReference type="ARBA" id="ARBA00001974"/>
    </source>
</evidence>
<evidence type="ECO:0000256" key="4">
    <source>
        <dbReference type="ARBA" id="ARBA00022827"/>
    </source>
</evidence>
<dbReference type="GO" id="GO:0010181">
    <property type="term" value="F:FMN binding"/>
    <property type="evidence" value="ECO:0007669"/>
    <property type="project" value="InterPro"/>
</dbReference>
<keyword evidence="4" id="KW-0274">FAD</keyword>
<dbReference type="InterPro" id="IPR008254">
    <property type="entry name" value="Flavodoxin/NO_synth"/>
</dbReference>
<evidence type="ECO:0000256" key="7">
    <source>
        <dbReference type="SAM" id="MobiDB-lite"/>
    </source>
</evidence>
<keyword evidence="6" id="KW-0560">Oxidoreductase</keyword>
<accession>A0A7S3P9A8</accession>
<evidence type="ECO:0000256" key="6">
    <source>
        <dbReference type="ARBA" id="ARBA00023002"/>
    </source>
</evidence>
<dbReference type="InterPro" id="IPR001709">
    <property type="entry name" value="Flavoprot_Pyr_Nucl_cyt_Rdtase"/>
</dbReference>
<comment type="cofactor">
    <cofactor evidence="2">
        <name>FAD</name>
        <dbReference type="ChEBI" id="CHEBI:57692"/>
    </cofactor>
</comment>
<dbReference type="Gene3D" id="3.40.50.360">
    <property type="match status" value="1"/>
</dbReference>
<keyword evidence="3" id="KW-0285">Flavoprotein</keyword>
<keyword evidence="5" id="KW-0521">NADP</keyword>
<evidence type="ECO:0000256" key="5">
    <source>
        <dbReference type="ARBA" id="ARBA00022857"/>
    </source>
</evidence>
<dbReference type="InterPro" id="IPR017927">
    <property type="entry name" value="FAD-bd_FR_type"/>
</dbReference>
<evidence type="ECO:0000256" key="1">
    <source>
        <dbReference type="ARBA" id="ARBA00001917"/>
    </source>
</evidence>
<dbReference type="Pfam" id="PF00258">
    <property type="entry name" value="Flavodoxin_1"/>
    <property type="match status" value="1"/>
</dbReference>
<dbReference type="AlphaFoldDB" id="A0A7S3P9A8"/>
<dbReference type="EMBL" id="HBIM01012440">
    <property type="protein sequence ID" value="CAE0412960.1"/>
    <property type="molecule type" value="Transcribed_RNA"/>
</dbReference>
<dbReference type="Gene3D" id="1.20.990.10">
    <property type="entry name" value="NADPH-cytochrome p450 Reductase, Chain A, domain 3"/>
    <property type="match status" value="1"/>
</dbReference>
<comment type="cofactor">
    <cofactor evidence="1">
        <name>FMN</name>
        <dbReference type="ChEBI" id="CHEBI:58210"/>
    </cofactor>
</comment>
<dbReference type="PRINTS" id="PR00371">
    <property type="entry name" value="FPNCR"/>
</dbReference>
<evidence type="ECO:0000259" key="8">
    <source>
        <dbReference type="PROSITE" id="PS51384"/>
    </source>
</evidence>
<gene>
    <name evidence="9" type="ORF">ACOF00016_LOCUS10218</name>
</gene>
<dbReference type="Gene3D" id="2.40.30.10">
    <property type="entry name" value="Translation factors"/>
    <property type="match status" value="1"/>
</dbReference>